<dbReference type="Pfam" id="PF00486">
    <property type="entry name" value="Trans_reg_C"/>
    <property type="match status" value="1"/>
</dbReference>
<keyword evidence="11" id="KW-1185">Reference proteome</keyword>
<dbReference type="Gene3D" id="3.40.50.2300">
    <property type="match status" value="1"/>
</dbReference>
<evidence type="ECO:0000256" key="4">
    <source>
        <dbReference type="ARBA" id="ARBA00023125"/>
    </source>
</evidence>
<dbReference type="EMBL" id="RYZH01000044">
    <property type="protein sequence ID" value="RUL84923.1"/>
    <property type="molecule type" value="Genomic_DNA"/>
</dbReference>
<organism evidence="10 11">
    <name type="scientific">Tautonia sociabilis</name>
    <dbReference type="NCBI Taxonomy" id="2080755"/>
    <lineage>
        <taxon>Bacteria</taxon>
        <taxon>Pseudomonadati</taxon>
        <taxon>Planctomycetota</taxon>
        <taxon>Planctomycetia</taxon>
        <taxon>Isosphaerales</taxon>
        <taxon>Isosphaeraceae</taxon>
        <taxon>Tautonia</taxon>
    </lineage>
</organism>
<dbReference type="PANTHER" id="PTHR48111">
    <property type="entry name" value="REGULATOR OF RPOS"/>
    <property type="match status" value="1"/>
</dbReference>
<dbReference type="FunFam" id="3.40.50.2300:FF:000001">
    <property type="entry name" value="DNA-binding response regulator PhoB"/>
    <property type="match status" value="1"/>
</dbReference>
<dbReference type="SUPFAM" id="SSF52172">
    <property type="entry name" value="CheY-like"/>
    <property type="match status" value="1"/>
</dbReference>
<dbReference type="GO" id="GO:0032993">
    <property type="term" value="C:protein-DNA complex"/>
    <property type="evidence" value="ECO:0007669"/>
    <property type="project" value="TreeGrafter"/>
</dbReference>
<dbReference type="Gene3D" id="6.10.250.690">
    <property type="match status" value="1"/>
</dbReference>
<dbReference type="OrthoDB" id="272875at2"/>
<dbReference type="SMART" id="SM00448">
    <property type="entry name" value="REC"/>
    <property type="match status" value="1"/>
</dbReference>
<evidence type="ECO:0000259" key="9">
    <source>
        <dbReference type="PROSITE" id="PS51755"/>
    </source>
</evidence>
<feature type="domain" description="OmpR/PhoB-type" evidence="9">
    <location>
        <begin position="125"/>
        <end position="223"/>
    </location>
</feature>
<evidence type="ECO:0000313" key="10">
    <source>
        <dbReference type="EMBL" id="RUL84923.1"/>
    </source>
</evidence>
<evidence type="ECO:0000256" key="6">
    <source>
        <dbReference type="PROSITE-ProRule" id="PRU00169"/>
    </source>
</evidence>
<name>A0A432MFG9_9BACT</name>
<dbReference type="InterPro" id="IPR011006">
    <property type="entry name" value="CheY-like_superfamily"/>
</dbReference>
<protein>
    <submittedName>
        <fullName evidence="10">Response regulator transcription factor</fullName>
    </submittedName>
</protein>
<proteinExistence type="predicted"/>
<dbReference type="AlphaFoldDB" id="A0A432MFG9"/>
<dbReference type="Gene3D" id="1.10.10.10">
    <property type="entry name" value="Winged helix-like DNA-binding domain superfamily/Winged helix DNA-binding domain"/>
    <property type="match status" value="1"/>
</dbReference>
<feature type="domain" description="Response regulatory" evidence="8">
    <location>
        <begin position="3"/>
        <end position="117"/>
    </location>
</feature>
<feature type="modified residue" description="4-aspartylphosphate" evidence="6">
    <location>
        <position position="52"/>
    </location>
</feature>
<dbReference type="Proteomes" id="UP000280296">
    <property type="component" value="Unassembled WGS sequence"/>
</dbReference>
<evidence type="ECO:0000256" key="7">
    <source>
        <dbReference type="PROSITE-ProRule" id="PRU01091"/>
    </source>
</evidence>
<dbReference type="GO" id="GO:0005829">
    <property type="term" value="C:cytosol"/>
    <property type="evidence" value="ECO:0007669"/>
    <property type="project" value="TreeGrafter"/>
</dbReference>
<keyword evidence="1 6" id="KW-0597">Phosphoprotein</keyword>
<reference evidence="10 11" key="1">
    <citation type="submission" date="2018-12" db="EMBL/GenBank/DDBJ databases">
        <authorList>
            <person name="Toschakov S.V."/>
        </authorList>
    </citation>
    <scope>NUCLEOTIDE SEQUENCE [LARGE SCALE GENOMIC DNA]</scope>
    <source>
        <strain evidence="10 11">GM2012</strain>
    </source>
</reference>
<dbReference type="CDD" id="cd19935">
    <property type="entry name" value="REC_OmpR_CusR-like"/>
    <property type="match status" value="1"/>
</dbReference>
<accession>A0A432MFG9</accession>
<dbReference type="InterPro" id="IPR039420">
    <property type="entry name" value="WalR-like"/>
</dbReference>
<evidence type="ECO:0000259" key="8">
    <source>
        <dbReference type="PROSITE" id="PS50110"/>
    </source>
</evidence>
<keyword evidence="3" id="KW-0805">Transcription regulation</keyword>
<keyword evidence="5" id="KW-0804">Transcription</keyword>
<dbReference type="InterPro" id="IPR001867">
    <property type="entry name" value="OmpR/PhoB-type_DNA-bd"/>
</dbReference>
<dbReference type="SMART" id="SM00862">
    <property type="entry name" value="Trans_reg_C"/>
    <property type="match status" value="1"/>
</dbReference>
<dbReference type="PANTHER" id="PTHR48111:SF22">
    <property type="entry name" value="REGULATOR OF RPOS"/>
    <property type="match status" value="1"/>
</dbReference>
<keyword evidence="2" id="KW-0902">Two-component regulatory system</keyword>
<dbReference type="GO" id="GO:0006355">
    <property type="term" value="P:regulation of DNA-templated transcription"/>
    <property type="evidence" value="ECO:0007669"/>
    <property type="project" value="InterPro"/>
</dbReference>
<evidence type="ECO:0000256" key="1">
    <source>
        <dbReference type="ARBA" id="ARBA00022553"/>
    </source>
</evidence>
<evidence type="ECO:0000256" key="3">
    <source>
        <dbReference type="ARBA" id="ARBA00023015"/>
    </source>
</evidence>
<comment type="caution">
    <text evidence="10">The sequence shown here is derived from an EMBL/GenBank/DDBJ whole genome shotgun (WGS) entry which is preliminary data.</text>
</comment>
<evidence type="ECO:0000313" key="11">
    <source>
        <dbReference type="Proteomes" id="UP000280296"/>
    </source>
</evidence>
<dbReference type="RefSeq" id="WP_126727132.1">
    <property type="nucleotide sequence ID" value="NZ_RYZH01000044.1"/>
</dbReference>
<reference evidence="10 11" key="2">
    <citation type="submission" date="2019-01" db="EMBL/GenBank/DDBJ databases">
        <title>Tautonia sociabilis, a novel thermotolerant planctomycete of Isosphaeraceae family, isolated from a 4000 m deep subterranean habitat.</title>
        <authorList>
            <person name="Kovaleva O.L."/>
            <person name="Elcheninov A.G."/>
            <person name="Van Heerden E."/>
            <person name="Toshchakov S.V."/>
            <person name="Novikov A."/>
            <person name="Bonch-Osmolovskaya E.A."/>
            <person name="Kublanov I.V."/>
        </authorList>
    </citation>
    <scope>NUCLEOTIDE SEQUENCE [LARGE SCALE GENOMIC DNA]</scope>
    <source>
        <strain evidence="10 11">GM2012</strain>
    </source>
</reference>
<dbReference type="GO" id="GO:0000976">
    <property type="term" value="F:transcription cis-regulatory region binding"/>
    <property type="evidence" value="ECO:0007669"/>
    <property type="project" value="TreeGrafter"/>
</dbReference>
<evidence type="ECO:0000256" key="5">
    <source>
        <dbReference type="ARBA" id="ARBA00023163"/>
    </source>
</evidence>
<gene>
    <name evidence="10" type="ORF">TsocGM_19470</name>
</gene>
<dbReference type="GO" id="GO:0000156">
    <property type="term" value="F:phosphorelay response regulator activity"/>
    <property type="evidence" value="ECO:0007669"/>
    <property type="project" value="TreeGrafter"/>
</dbReference>
<dbReference type="Pfam" id="PF00072">
    <property type="entry name" value="Response_reg"/>
    <property type="match status" value="1"/>
</dbReference>
<evidence type="ECO:0000256" key="2">
    <source>
        <dbReference type="ARBA" id="ARBA00023012"/>
    </source>
</evidence>
<keyword evidence="4 7" id="KW-0238">DNA-binding</keyword>
<dbReference type="InterPro" id="IPR001789">
    <property type="entry name" value="Sig_transdc_resp-reg_receiver"/>
</dbReference>
<dbReference type="PROSITE" id="PS51755">
    <property type="entry name" value="OMPR_PHOB"/>
    <property type="match status" value="1"/>
</dbReference>
<feature type="DNA-binding region" description="OmpR/PhoB-type" evidence="7">
    <location>
        <begin position="125"/>
        <end position="223"/>
    </location>
</feature>
<sequence>MPRILIVEDEDKLRRALQRGLAEEGYDVVAVADGDDGLARAAAGSFDCVVLDLMLPGRDGLRVLGELRAARVPTPVLILSARGAVEDRVLGLDAGADDYLAKPFSWDELRARLRACLRRSPADASALLRAGGLELDRARRVVGRGPIRVELTVRECELLASLMLRAGQVVSREQLAREVWHDPGAVLTNVIDVYVNYLRKKLDRAGARGAIRTVRGVGYELEA</sequence>
<dbReference type="InterPro" id="IPR036388">
    <property type="entry name" value="WH-like_DNA-bd_sf"/>
</dbReference>
<dbReference type="CDD" id="cd00383">
    <property type="entry name" value="trans_reg_C"/>
    <property type="match status" value="1"/>
</dbReference>
<dbReference type="PROSITE" id="PS50110">
    <property type="entry name" value="RESPONSE_REGULATORY"/>
    <property type="match status" value="1"/>
</dbReference>